<dbReference type="SUPFAM" id="SSF47473">
    <property type="entry name" value="EF-hand"/>
    <property type="match status" value="1"/>
</dbReference>
<evidence type="ECO:0000313" key="6">
    <source>
        <dbReference type="Proteomes" id="UP000013827"/>
    </source>
</evidence>
<keyword evidence="3" id="KW-0472">Membrane</keyword>
<feature type="transmembrane region" description="Helical" evidence="3">
    <location>
        <begin position="85"/>
        <end position="107"/>
    </location>
</feature>
<keyword evidence="3" id="KW-1133">Transmembrane helix</keyword>
<dbReference type="AlphaFoldDB" id="A0A0D3J582"/>
<feature type="transmembrane region" description="Helical" evidence="3">
    <location>
        <begin position="113"/>
        <end position="131"/>
    </location>
</feature>
<dbReference type="EnsemblProtists" id="EOD18667">
    <property type="protein sequence ID" value="EOD18667"/>
    <property type="gene ID" value="EMIHUDRAFT_470213"/>
</dbReference>
<evidence type="ECO:0000256" key="3">
    <source>
        <dbReference type="SAM" id="Phobius"/>
    </source>
</evidence>
<dbReference type="CDD" id="cd00051">
    <property type="entry name" value="EFh"/>
    <property type="match status" value="1"/>
</dbReference>
<dbReference type="InterPro" id="IPR002048">
    <property type="entry name" value="EF_hand_dom"/>
</dbReference>
<dbReference type="GeneID" id="17264212"/>
<keyword evidence="6" id="KW-1185">Reference proteome</keyword>
<feature type="transmembrane region" description="Helical" evidence="3">
    <location>
        <begin position="171"/>
        <end position="191"/>
    </location>
</feature>
<dbReference type="Gene3D" id="1.10.238.10">
    <property type="entry name" value="EF-hand"/>
    <property type="match status" value="1"/>
</dbReference>
<name>A0A0D3J582_EMIH1</name>
<dbReference type="Proteomes" id="UP000013827">
    <property type="component" value="Unassembled WGS sequence"/>
</dbReference>
<dbReference type="PROSITE" id="PS50222">
    <property type="entry name" value="EF_HAND_2"/>
    <property type="match status" value="2"/>
</dbReference>
<organism evidence="5 6">
    <name type="scientific">Emiliania huxleyi (strain CCMP1516)</name>
    <dbReference type="NCBI Taxonomy" id="280463"/>
    <lineage>
        <taxon>Eukaryota</taxon>
        <taxon>Haptista</taxon>
        <taxon>Haptophyta</taxon>
        <taxon>Prymnesiophyceae</taxon>
        <taxon>Isochrysidales</taxon>
        <taxon>Noelaerhabdaceae</taxon>
        <taxon>Emiliania</taxon>
    </lineage>
</organism>
<keyword evidence="1" id="KW-0106">Calcium</keyword>
<feature type="domain" description="EF-hand" evidence="4">
    <location>
        <begin position="252"/>
        <end position="287"/>
    </location>
</feature>
<accession>A0A0D3J582</accession>
<sequence>MGRAHADYAVLAPPPEHSNTRRLRRVQLLKRVLDCLISALALAAAALALHGIDSTSKLPFKTFAPPSLSSAIIFFGGPSPPPVRGFLLCTVGAWLVGAAITTASPLFGPDNDTRAILSAATLLFYFVRTLGSSQKMSGEFFVPTFGLASALLAAQAAPVTAGPLQALRFLVSPWLAGHCALYAAAAVASRLRRQARVRLKRWEVQLGLRAGGALGRERDLRSIFARFDTSGNGFLEAGELKYALKAATGLEPSLEDCETLISMIDTDGDHVLALHEFVQLVTEEDLSERALSEAAKRAFSGGTGSLSGVPEPTRSLPSRGAGIGSSAQLQCAAGAALAFVALWRFGRWRRGPRESADFKSV</sequence>
<reference evidence="5" key="2">
    <citation type="submission" date="2024-10" db="UniProtKB">
        <authorList>
            <consortium name="EnsemblProtists"/>
        </authorList>
    </citation>
    <scope>IDENTIFICATION</scope>
</reference>
<evidence type="ECO:0000256" key="2">
    <source>
        <dbReference type="SAM" id="MobiDB-lite"/>
    </source>
</evidence>
<feature type="transmembrane region" description="Helical" evidence="3">
    <location>
        <begin position="58"/>
        <end position="78"/>
    </location>
</feature>
<evidence type="ECO:0000256" key="1">
    <source>
        <dbReference type="ARBA" id="ARBA00022837"/>
    </source>
</evidence>
<dbReference type="HOGENOM" id="CLU_827523_0_0_1"/>
<feature type="transmembrane region" description="Helical" evidence="3">
    <location>
        <begin position="32"/>
        <end position="52"/>
    </location>
</feature>
<proteinExistence type="predicted"/>
<feature type="region of interest" description="Disordered" evidence="2">
    <location>
        <begin position="300"/>
        <end position="321"/>
    </location>
</feature>
<feature type="domain" description="EF-hand" evidence="4">
    <location>
        <begin position="215"/>
        <end position="250"/>
    </location>
</feature>
<evidence type="ECO:0000313" key="5">
    <source>
        <dbReference type="EnsemblProtists" id="EOD18667"/>
    </source>
</evidence>
<dbReference type="RefSeq" id="XP_005771096.1">
    <property type="nucleotide sequence ID" value="XM_005771039.1"/>
</dbReference>
<dbReference type="GO" id="GO:0005509">
    <property type="term" value="F:calcium ion binding"/>
    <property type="evidence" value="ECO:0007669"/>
    <property type="project" value="InterPro"/>
</dbReference>
<dbReference type="KEGG" id="ehx:EMIHUDRAFT_470213"/>
<protein>
    <recommendedName>
        <fullName evidence="4">EF-hand domain-containing protein</fullName>
    </recommendedName>
</protein>
<dbReference type="InterPro" id="IPR018247">
    <property type="entry name" value="EF_Hand_1_Ca_BS"/>
</dbReference>
<dbReference type="STRING" id="2903.R1C8Q5"/>
<feature type="transmembrane region" description="Helical" evidence="3">
    <location>
        <begin position="140"/>
        <end position="159"/>
    </location>
</feature>
<keyword evidence="3" id="KW-0812">Transmembrane</keyword>
<dbReference type="SMART" id="SM00054">
    <property type="entry name" value="EFh"/>
    <property type="match status" value="2"/>
</dbReference>
<evidence type="ECO:0000259" key="4">
    <source>
        <dbReference type="PROSITE" id="PS50222"/>
    </source>
</evidence>
<dbReference type="PROSITE" id="PS00018">
    <property type="entry name" value="EF_HAND_1"/>
    <property type="match status" value="2"/>
</dbReference>
<dbReference type="InterPro" id="IPR011992">
    <property type="entry name" value="EF-hand-dom_pair"/>
</dbReference>
<dbReference type="PaxDb" id="2903-EOD18667"/>
<dbReference type="Pfam" id="PF13499">
    <property type="entry name" value="EF-hand_7"/>
    <property type="match status" value="1"/>
</dbReference>
<reference evidence="6" key="1">
    <citation type="journal article" date="2013" name="Nature">
        <title>Pan genome of the phytoplankton Emiliania underpins its global distribution.</title>
        <authorList>
            <person name="Read B.A."/>
            <person name="Kegel J."/>
            <person name="Klute M.J."/>
            <person name="Kuo A."/>
            <person name="Lefebvre S.C."/>
            <person name="Maumus F."/>
            <person name="Mayer C."/>
            <person name="Miller J."/>
            <person name="Monier A."/>
            <person name="Salamov A."/>
            <person name="Young J."/>
            <person name="Aguilar M."/>
            <person name="Claverie J.M."/>
            <person name="Frickenhaus S."/>
            <person name="Gonzalez K."/>
            <person name="Herman E.K."/>
            <person name="Lin Y.C."/>
            <person name="Napier J."/>
            <person name="Ogata H."/>
            <person name="Sarno A.F."/>
            <person name="Shmutz J."/>
            <person name="Schroeder D."/>
            <person name="de Vargas C."/>
            <person name="Verret F."/>
            <person name="von Dassow P."/>
            <person name="Valentin K."/>
            <person name="Van de Peer Y."/>
            <person name="Wheeler G."/>
            <person name="Dacks J.B."/>
            <person name="Delwiche C.F."/>
            <person name="Dyhrman S.T."/>
            <person name="Glockner G."/>
            <person name="John U."/>
            <person name="Richards T."/>
            <person name="Worden A.Z."/>
            <person name="Zhang X."/>
            <person name="Grigoriev I.V."/>
            <person name="Allen A.E."/>
            <person name="Bidle K."/>
            <person name="Borodovsky M."/>
            <person name="Bowler C."/>
            <person name="Brownlee C."/>
            <person name="Cock J.M."/>
            <person name="Elias M."/>
            <person name="Gladyshev V.N."/>
            <person name="Groth M."/>
            <person name="Guda C."/>
            <person name="Hadaegh A."/>
            <person name="Iglesias-Rodriguez M.D."/>
            <person name="Jenkins J."/>
            <person name="Jones B.M."/>
            <person name="Lawson T."/>
            <person name="Leese F."/>
            <person name="Lindquist E."/>
            <person name="Lobanov A."/>
            <person name="Lomsadze A."/>
            <person name="Malik S.B."/>
            <person name="Marsh M.E."/>
            <person name="Mackinder L."/>
            <person name="Mock T."/>
            <person name="Mueller-Roeber B."/>
            <person name="Pagarete A."/>
            <person name="Parker M."/>
            <person name="Probert I."/>
            <person name="Quesneville H."/>
            <person name="Raines C."/>
            <person name="Rensing S.A."/>
            <person name="Riano-Pachon D.M."/>
            <person name="Richier S."/>
            <person name="Rokitta S."/>
            <person name="Shiraiwa Y."/>
            <person name="Soanes D.M."/>
            <person name="van der Giezen M."/>
            <person name="Wahlund T.M."/>
            <person name="Williams B."/>
            <person name="Wilson W."/>
            <person name="Wolfe G."/>
            <person name="Wurch L.L."/>
        </authorList>
    </citation>
    <scope>NUCLEOTIDE SEQUENCE</scope>
</reference>